<reference evidence="2" key="1">
    <citation type="submission" date="2021-02" db="EMBL/GenBank/DDBJ databases">
        <authorList>
            <person name="Dougan E. K."/>
            <person name="Rhodes N."/>
            <person name="Thang M."/>
            <person name="Chan C."/>
        </authorList>
    </citation>
    <scope>NUCLEOTIDE SEQUENCE</scope>
</reference>
<gene>
    <name evidence="2" type="ORF">PGLA1383_LOCUS50824</name>
</gene>
<keyword evidence="3" id="KW-1185">Reference proteome</keyword>
<evidence type="ECO:0000256" key="1">
    <source>
        <dbReference type="SAM" id="MobiDB-lite"/>
    </source>
</evidence>
<evidence type="ECO:0000313" key="2">
    <source>
        <dbReference type="EMBL" id="CAE8635224.1"/>
    </source>
</evidence>
<evidence type="ECO:0000313" key="3">
    <source>
        <dbReference type="Proteomes" id="UP000654075"/>
    </source>
</evidence>
<proteinExistence type="predicted"/>
<feature type="region of interest" description="Disordered" evidence="1">
    <location>
        <begin position="1"/>
        <end position="32"/>
    </location>
</feature>
<comment type="caution">
    <text evidence="2">The sequence shown here is derived from an EMBL/GenBank/DDBJ whole genome shotgun (WGS) entry which is preliminary data.</text>
</comment>
<dbReference type="AlphaFoldDB" id="A0A813HC85"/>
<name>A0A813HC85_POLGL</name>
<sequence length="123" mass="13422">MASSSSDLYSRARGSVRTAAEREAAEREAGERDAVHARVLASIDANDFLAYQLTGQLSKKQRQLDKAVRHMSRKAMVSVDRESLIQNAFDLADARAVSAESSAVSVPEPKFSAGQSVLQWWAP</sequence>
<dbReference type="EMBL" id="CAJNNV010031261">
    <property type="protein sequence ID" value="CAE8635224.1"/>
    <property type="molecule type" value="Genomic_DNA"/>
</dbReference>
<accession>A0A813HC85</accession>
<feature type="compositionally biased region" description="Basic and acidic residues" evidence="1">
    <location>
        <begin position="19"/>
        <end position="32"/>
    </location>
</feature>
<dbReference type="Proteomes" id="UP000654075">
    <property type="component" value="Unassembled WGS sequence"/>
</dbReference>
<protein>
    <submittedName>
        <fullName evidence="2">Uncharacterized protein</fullName>
    </submittedName>
</protein>
<organism evidence="2 3">
    <name type="scientific">Polarella glacialis</name>
    <name type="common">Dinoflagellate</name>
    <dbReference type="NCBI Taxonomy" id="89957"/>
    <lineage>
        <taxon>Eukaryota</taxon>
        <taxon>Sar</taxon>
        <taxon>Alveolata</taxon>
        <taxon>Dinophyceae</taxon>
        <taxon>Suessiales</taxon>
        <taxon>Suessiaceae</taxon>
        <taxon>Polarella</taxon>
    </lineage>
</organism>